<accession>A0A8T9B8Y9</accession>
<dbReference type="OrthoDB" id="2363873at2759"/>
<sequence length="79" mass="8813">MRLLKLKPEECMTVAAHYYDVVGAKNVGMQTAYIRRDTQDPEVDMEVVEREVDCFFDGTGGGVEVGLNKLADFLLGLED</sequence>
<dbReference type="Proteomes" id="UP000469559">
    <property type="component" value="Unassembled WGS sequence"/>
</dbReference>
<evidence type="ECO:0000313" key="2">
    <source>
        <dbReference type="Proteomes" id="UP000469559"/>
    </source>
</evidence>
<keyword evidence="2" id="KW-1185">Reference proteome</keyword>
<dbReference type="AlphaFoldDB" id="A0A8T9B8Y9"/>
<dbReference type="SUPFAM" id="SSF56784">
    <property type="entry name" value="HAD-like"/>
    <property type="match status" value="1"/>
</dbReference>
<dbReference type="InterPro" id="IPR036412">
    <property type="entry name" value="HAD-like_sf"/>
</dbReference>
<name>A0A8T9B8Y9_9HELO</name>
<reference evidence="1 2" key="1">
    <citation type="submission" date="2018-05" db="EMBL/GenBank/DDBJ databases">
        <title>Whole genome sequencing for identification of molecular markers to develop diagnostic detection tools for the regulated plant pathogen Lachnellula willkommii.</title>
        <authorList>
            <person name="Giroux E."/>
            <person name="Bilodeau G."/>
        </authorList>
    </citation>
    <scope>NUCLEOTIDE SEQUENCE [LARGE SCALE GENOMIC DNA]</scope>
    <source>
        <strain evidence="1 2">CBS 203.66</strain>
    </source>
</reference>
<dbReference type="EMBL" id="QGMF01000374">
    <property type="protein sequence ID" value="TVY16388.1"/>
    <property type="molecule type" value="Genomic_DNA"/>
</dbReference>
<proteinExistence type="predicted"/>
<organism evidence="1 2">
    <name type="scientific">Lachnellula arida</name>
    <dbReference type="NCBI Taxonomy" id="1316785"/>
    <lineage>
        <taxon>Eukaryota</taxon>
        <taxon>Fungi</taxon>
        <taxon>Dikarya</taxon>
        <taxon>Ascomycota</taxon>
        <taxon>Pezizomycotina</taxon>
        <taxon>Leotiomycetes</taxon>
        <taxon>Helotiales</taxon>
        <taxon>Lachnaceae</taxon>
        <taxon>Lachnellula</taxon>
    </lineage>
</organism>
<dbReference type="InterPro" id="IPR023214">
    <property type="entry name" value="HAD_sf"/>
</dbReference>
<protein>
    <submittedName>
        <fullName evidence="1">Uncharacterized protein</fullName>
    </submittedName>
</protein>
<evidence type="ECO:0000313" key="1">
    <source>
        <dbReference type="EMBL" id="TVY16388.1"/>
    </source>
</evidence>
<gene>
    <name evidence="1" type="ORF">LARI1_G005921</name>
</gene>
<dbReference type="Gene3D" id="3.40.50.1000">
    <property type="entry name" value="HAD superfamily/HAD-like"/>
    <property type="match status" value="1"/>
</dbReference>
<comment type="caution">
    <text evidence="1">The sequence shown here is derived from an EMBL/GenBank/DDBJ whole genome shotgun (WGS) entry which is preliminary data.</text>
</comment>